<feature type="domain" description="Neurotransmitter-gated ion-channel ligand-binding" evidence="15">
    <location>
        <begin position="723"/>
        <end position="936"/>
    </location>
</feature>
<feature type="compositionally biased region" description="Low complexity" evidence="14">
    <location>
        <begin position="646"/>
        <end position="664"/>
    </location>
</feature>
<evidence type="ECO:0000256" key="14">
    <source>
        <dbReference type="SAM" id="MobiDB-lite"/>
    </source>
</evidence>
<comment type="subcellular location">
    <subcellularLocation>
        <location evidence="2">Cell membrane</location>
    </subcellularLocation>
    <subcellularLocation>
        <location evidence="1">Membrane</location>
        <topology evidence="1">Multi-pass membrane protein</topology>
    </subcellularLocation>
</comment>
<feature type="domain" description="Neurotransmitter-gated ion-channel transmembrane" evidence="16">
    <location>
        <begin position="944"/>
        <end position="1044"/>
    </location>
</feature>
<dbReference type="GO" id="GO:0005230">
    <property type="term" value="F:extracellular ligand-gated monoatomic ion channel activity"/>
    <property type="evidence" value="ECO:0007669"/>
    <property type="project" value="InterPro"/>
</dbReference>
<dbReference type="InterPro" id="IPR006202">
    <property type="entry name" value="Neur_chan_lig-bd"/>
</dbReference>
<dbReference type="SUPFAM" id="SSF90112">
    <property type="entry name" value="Neurotransmitter-gated ion-channel transmembrane pore"/>
    <property type="match status" value="1"/>
</dbReference>
<dbReference type="FunFam" id="2.70.170.10:FF:000038">
    <property type="entry name" value="Glutamate-gated chloride channel alpha"/>
    <property type="match status" value="1"/>
</dbReference>
<feature type="transmembrane region" description="Helical" evidence="13">
    <location>
        <begin position="1002"/>
        <end position="1025"/>
    </location>
</feature>
<evidence type="ECO:0000256" key="7">
    <source>
        <dbReference type="ARBA" id="ARBA00022729"/>
    </source>
</evidence>
<evidence type="ECO:0000256" key="4">
    <source>
        <dbReference type="ARBA" id="ARBA00022448"/>
    </source>
</evidence>
<dbReference type="InterPro" id="IPR006028">
    <property type="entry name" value="GABAA/Glycine_rcpt"/>
</dbReference>
<dbReference type="InterPro" id="IPR008826">
    <property type="entry name" value="Se-bd"/>
</dbReference>
<feature type="compositionally biased region" description="Acidic residues" evidence="14">
    <location>
        <begin position="665"/>
        <end position="675"/>
    </location>
</feature>
<dbReference type="InterPro" id="IPR018000">
    <property type="entry name" value="Neurotransmitter_ion_chnl_CS"/>
</dbReference>
<proteinExistence type="inferred from homology"/>
<dbReference type="GO" id="GO:0004888">
    <property type="term" value="F:transmembrane signaling receptor activity"/>
    <property type="evidence" value="ECO:0007669"/>
    <property type="project" value="InterPro"/>
</dbReference>
<organism evidence="17 18">
    <name type="scientific">Caenorhabditis briggsae</name>
    <dbReference type="NCBI Taxonomy" id="6238"/>
    <lineage>
        <taxon>Eukaryota</taxon>
        <taxon>Metazoa</taxon>
        <taxon>Ecdysozoa</taxon>
        <taxon>Nematoda</taxon>
        <taxon>Chromadorea</taxon>
        <taxon>Rhabditida</taxon>
        <taxon>Rhabditina</taxon>
        <taxon>Rhabditomorpha</taxon>
        <taxon>Rhabditoidea</taxon>
        <taxon>Rhabditidae</taxon>
        <taxon>Peloderinae</taxon>
        <taxon>Caenorhabditis</taxon>
    </lineage>
</organism>
<feature type="transmembrane region" description="Helical" evidence="13">
    <location>
        <begin position="1098"/>
        <end position="1117"/>
    </location>
</feature>
<dbReference type="Gene3D" id="1.20.58.390">
    <property type="entry name" value="Neurotransmitter-gated ion-channel transmembrane domain"/>
    <property type="match status" value="1"/>
</dbReference>
<feature type="transmembrane region" description="Helical" evidence="13">
    <location>
        <begin position="937"/>
        <end position="961"/>
    </location>
</feature>
<evidence type="ECO:0000256" key="13">
    <source>
        <dbReference type="RuleBase" id="RU000687"/>
    </source>
</evidence>
<evidence type="ECO:0000256" key="5">
    <source>
        <dbReference type="ARBA" id="ARBA00022475"/>
    </source>
</evidence>
<name>A0AAE9F466_CAEBR</name>
<dbReference type="Proteomes" id="UP000829354">
    <property type="component" value="Chromosome V"/>
</dbReference>
<evidence type="ECO:0000256" key="6">
    <source>
        <dbReference type="ARBA" id="ARBA00022692"/>
    </source>
</evidence>
<protein>
    <recommendedName>
        <fullName evidence="19">Cation transporter family protein</fullName>
    </recommendedName>
</protein>
<dbReference type="FunFam" id="1.20.58.390:FF:000084">
    <property type="entry name" value="Glutamate-gated chloride channel subunit beta"/>
    <property type="match status" value="1"/>
</dbReference>
<dbReference type="Gene3D" id="2.70.170.10">
    <property type="entry name" value="Neurotransmitter-gated ion-channel ligand-binding domain"/>
    <property type="match status" value="1"/>
</dbReference>
<keyword evidence="4 13" id="KW-0813">Transport</keyword>
<dbReference type="NCBIfam" id="TIGR00860">
    <property type="entry name" value="LIC"/>
    <property type="match status" value="1"/>
</dbReference>
<dbReference type="InterPro" id="IPR036734">
    <property type="entry name" value="Neur_chan_lig-bd_sf"/>
</dbReference>
<evidence type="ECO:0000256" key="3">
    <source>
        <dbReference type="ARBA" id="ARBA00005606"/>
    </source>
</evidence>
<dbReference type="PRINTS" id="PR00252">
    <property type="entry name" value="NRIONCHANNEL"/>
</dbReference>
<keyword evidence="8 13" id="KW-1133">Transmembrane helix</keyword>
<evidence type="ECO:0000256" key="12">
    <source>
        <dbReference type="ARBA" id="ARBA00023303"/>
    </source>
</evidence>
<dbReference type="GO" id="GO:0005886">
    <property type="term" value="C:plasma membrane"/>
    <property type="evidence" value="ECO:0007669"/>
    <property type="project" value="UniProtKB-SubCell"/>
</dbReference>
<feature type="compositionally biased region" description="Acidic residues" evidence="14">
    <location>
        <begin position="611"/>
        <end position="645"/>
    </location>
</feature>
<dbReference type="Pfam" id="PF05694">
    <property type="entry name" value="SBP56"/>
    <property type="match status" value="1"/>
</dbReference>
<dbReference type="InterPro" id="IPR036719">
    <property type="entry name" value="Neuro-gated_channel_TM_sf"/>
</dbReference>
<evidence type="ECO:0000256" key="2">
    <source>
        <dbReference type="ARBA" id="ARBA00004236"/>
    </source>
</evidence>
<keyword evidence="10 13" id="KW-0472">Membrane</keyword>
<evidence type="ECO:0000313" key="18">
    <source>
        <dbReference type="Proteomes" id="UP000829354"/>
    </source>
</evidence>
<dbReference type="PANTHER" id="PTHR23300">
    <property type="entry name" value="METHANETHIOL OXIDASE"/>
    <property type="match status" value="1"/>
</dbReference>
<sequence length="1128" mass="129168">MGVCISHEYSKPTAQETEIQQQFSNFSKVDERPPMAVEHQMYNYRQAYEEQDDELFAIICCPHSIGFDRDKIALIDLDPTSDTYCTIISEIRLTSNGDEPGRMNWAKSAESLIEMDKLIRKNIIVPCMNSGKIYVIGFDKNKFYMEKEIRSDELFRKDVSCPYAVRSLPLKGAPVHVSTMGDRYGHGKGDFVLIDRKTWEIRKKSDPTFSSFGGDFSLQPRHNLLISSEWGHPRLFRDGFHPSELENVSESFGSCLHVWQISPPKLLQSIGLDSFDGSLVISVKFLHNTDCNHAFAISAIGSSIFHLHMNTLSHEWQADRVAHVPSLKVENWVSDEMPALLTDMIISMDDRWLYVCGFLHGIVWRFDIQDPFRVSLHGKINLGGVFDSSPEVRIKTSNAMEDRWWLPPETRSLPRGTKFRGGPALMQLSKDGSRLYVCNSFYKAWDGQFYPELISDGGQMVRVDIVDNEMRLNEKFLVDMKDQPNGPFVIRDIKFLDGDCTIFLFVLVECKPPKSLNRMRQNKGTYNAAAFNSPSMINNGLLLADFDHNGTSREARESYEEYKDDIDHLLEEDLTFYDEGADTAAGDVQIKSEPVLVKQKEVQVEKPEDVVKEEEEEEQDVGEENGGETEEYEEEEEEETQETVVEEATNIMTTTTETPTTTTAEEVEEPEEEEDVKPKSEEQSPMHKSSDLFEDDQSTTLESIARISAPPHVPIEQPQTSDTEILEHLLTRGYDHRVRPPGEDGTIHGGPVVVSVNMLLRSISKIDNVNMEYSVQLTFRESWVDKRLSYGVKGDARPDFLILTAGQEIWMPDSFFQNEKQAYKHMIDKPNILIRVHKDGTILYSVRISLVLSCPMHLQYYPMDVQQCFIDLASYAYTTKDIEYVWKEENPVQLKAGLSSSLPSFQLTNTSTTYCTSKTNTGAYSCLRTILQLRRQFSYYLLQLYIPSCMLVIVSWVSFWIDRTAVPARVTLGVTTLLTMTTQSSGINAKLPPVAYIKAIDVWIGACMTFIFCALLEFAWVTYIANKQDASKRARLEKEKTELPFLQNSHNDVWVPREVAEQEREVMTVRLNRRQSNSFWKWIKTKTEWNDKSKRADLISRVMFPVLFLTFNISYWTHYGQYGVAIST</sequence>
<dbReference type="AlphaFoldDB" id="A0AAE9F466"/>
<evidence type="ECO:0000259" key="16">
    <source>
        <dbReference type="Pfam" id="PF02932"/>
    </source>
</evidence>
<feature type="region of interest" description="Disordered" evidence="14">
    <location>
        <begin position="600"/>
        <end position="697"/>
    </location>
</feature>
<feature type="compositionally biased region" description="Basic and acidic residues" evidence="14">
    <location>
        <begin position="676"/>
        <end position="691"/>
    </location>
</feature>
<dbReference type="Pfam" id="PF02932">
    <property type="entry name" value="Neur_chan_memb"/>
    <property type="match status" value="1"/>
</dbReference>
<dbReference type="InterPro" id="IPR006201">
    <property type="entry name" value="Neur_channel"/>
</dbReference>
<dbReference type="SUPFAM" id="SSF75011">
    <property type="entry name" value="3-carboxy-cis,cis-mucoante lactonizing enzyme"/>
    <property type="match status" value="1"/>
</dbReference>
<keyword evidence="12 13" id="KW-0407">Ion channel</keyword>
<keyword evidence="9 13" id="KW-0406">Ion transport</keyword>
<accession>A0AAE9F466</accession>
<keyword evidence="5" id="KW-1003">Cell membrane</keyword>
<evidence type="ECO:0000256" key="9">
    <source>
        <dbReference type="ARBA" id="ARBA00023065"/>
    </source>
</evidence>
<evidence type="ECO:0000313" key="17">
    <source>
        <dbReference type="EMBL" id="UMM34051.1"/>
    </source>
</evidence>
<evidence type="ECO:0000259" key="15">
    <source>
        <dbReference type="Pfam" id="PF02931"/>
    </source>
</evidence>
<keyword evidence="7" id="KW-0732">Signal</keyword>
<dbReference type="Pfam" id="PF02931">
    <property type="entry name" value="Neur_chan_LBD"/>
    <property type="match status" value="1"/>
</dbReference>
<dbReference type="GO" id="GO:0008430">
    <property type="term" value="F:selenium binding"/>
    <property type="evidence" value="ECO:0007669"/>
    <property type="project" value="InterPro"/>
</dbReference>
<dbReference type="InterPro" id="IPR038050">
    <property type="entry name" value="Neuro_actylchol_rec"/>
</dbReference>
<comment type="caution">
    <text evidence="13">Lacks conserved residue(s) required for the propagation of feature annotation.</text>
</comment>
<dbReference type="SUPFAM" id="SSF63712">
    <property type="entry name" value="Nicotinic receptor ligand binding domain-like"/>
    <property type="match status" value="1"/>
</dbReference>
<dbReference type="PRINTS" id="PR00253">
    <property type="entry name" value="GABAARECEPTR"/>
</dbReference>
<gene>
    <name evidence="17" type="ORF">L5515_007291</name>
</gene>
<evidence type="ECO:0008006" key="19">
    <source>
        <dbReference type="Google" id="ProtNLM"/>
    </source>
</evidence>
<evidence type="ECO:0000256" key="1">
    <source>
        <dbReference type="ARBA" id="ARBA00004141"/>
    </source>
</evidence>
<dbReference type="InterPro" id="IPR006029">
    <property type="entry name" value="Neurotrans-gated_channel_TM"/>
</dbReference>
<keyword evidence="11" id="KW-0711">Selenium</keyword>
<dbReference type="CDD" id="cd18993">
    <property type="entry name" value="LGIC_ECD_GluCl"/>
    <property type="match status" value="1"/>
</dbReference>
<reference evidence="17 18" key="1">
    <citation type="submission" date="2022-04" db="EMBL/GenBank/DDBJ databases">
        <title>Chromosome-level reference genomes for two strains of Caenorhabditis briggsae: an improved platform for comparative genomics.</title>
        <authorList>
            <person name="Stevens L."/>
            <person name="Andersen E."/>
        </authorList>
    </citation>
    <scope>NUCLEOTIDE SEQUENCE [LARGE SCALE GENOMIC DNA]</scope>
    <source>
        <strain evidence="17">VX34</strain>
        <tissue evidence="17">Whole-organism</tissue>
    </source>
</reference>
<feature type="compositionally biased region" description="Basic and acidic residues" evidence="14">
    <location>
        <begin position="600"/>
        <end position="610"/>
    </location>
</feature>
<dbReference type="PANTHER" id="PTHR23300:SF3">
    <property type="entry name" value="SELENIUM-BINDING PROTEIN-RELATED"/>
    <property type="match status" value="1"/>
</dbReference>
<keyword evidence="6 13" id="KW-0812">Transmembrane</keyword>
<comment type="similarity">
    <text evidence="3">Belongs to the selenium-binding protein family.</text>
</comment>
<dbReference type="CDD" id="cd19062">
    <property type="entry name" value="LGIC_TM_GluCl"/>
    <property type="match status" value="1"/>
</dbReference>
<keyword evidence="18" id="KW-1185">Reference proteome</keyword>
<dbReference type="EMBL" id="CP092624">
    <property type="protein sequence ID" value="UMM34051.1"/>
    <property type="molecule type" value="Genomic_DNA"/>
</dbReference>
<evidence type="ECO:0000256" key="10">
    <source>
        <dbReference type="ARBA" id="ARBA00023136"/>
    </source>
</evidence>
<comment type="similarity">
    <text evidence="13">Belongs to the ligand-gated ion channel (TC 1.A.9) family.</text>
</comment>
<dbReference type="PROSITE" id="PS00236">
    <property type="entry name" value="NEUROTR_ION_CHANNEL"/>
    <property type="match status" value="1"/>
</dbReference>
<evidence type="ECO:0000256" key="8">
    <source>
        <dbReference type="ARBA" id="ARBA00022989"/>
    </source>
</evidence>
<dbReference type="InterPro" id="IPR044721">
    <property type="entry name" value="GluCl_TM"/>
</dbReference>
<evidence type="ECO:0000256" key="11">
    <source>
        <dbReference type="ARBA" id="ARBA00023266"/>
    </source>
</evidence>